<dbReference type="CDD" id="cd00093">
    <property type="entry name" value="HTH_XRE"/>
    <property type="match status" value="1"/>
</dbReference>
<dbReference type="SUPFAM" id="SSF47413">
    <property type="entry name" value="lambda repressor-like DNA-binding domains"/>
    <property type="match status" value="1"/>
</dbReference>
<dbReference type="InterPro" id="IPR041413">
    <property type="entry name" value="MLTR_LBD"/>
</dbReference>
<sequence length="303" mass="33070">MPHRGWDSRYHPAATDLRHHGNVDRAELATVLRGARSRLSPVDVGLPAGARRQVPGLRREEVASLAGVSVDYIVRLEQGRGPKPSDQVLGALTRALRLTDVDRDLVYRLAGSEPPQAGRIPMVIRPSVQRLLDRLTDLPVLVLSAKSDVLAWNPLSAALLGDFSAIPPEQRNIMWQRFLGTGMGRVVMTPEEADSNAAACVGCLRAVKATYPDDPDLTRLLTELRTRSAEFEAHWQAGRSSTMHSLTKTIAHPDLGTLTLDCDAMHVPHTDQTIVIYSAPPNTPTATALDLLRVTGLETFGPR</sequence>
<evidence type="ECO:0000259" key="1">
    <source>
        <dbReference type="PROSITE" id="PS50943"/>
    </source>
</evidence>
<feature type="domain" description="HTH cro/C1-type" evidence="1">
    <location>
        <begin position="50"/>
        <end position="105"/>
    </location>
</feature>
<dbReference type="Gene3D" id="1.10.260.40">
    <property type="entry name" value="lambda repressor-like DNA-binding domains"/>
    <property type="match status" value="1"/>
</dbReference>
<dbReference type="InterPro" id="IPR001387">
    <property type="entry name" value="Cro/C1-type_HTH"/>
</dbReference>
<comment type="caution">
    <text evidence="2">The sequence shown here is derived from an EMBL/GenBank/DDBJ whole genome shotgun (WGS) entry which is preliminary data.</text>
</comment>
<dbReference type="EMBL" id="SNXK01000001">
    <property type="protein sequence ID" value="TDP42293.1"/>
    <property type="molecule type" value="Genomic_DNA"/>
</dbReference>
<protein>
    <submittedName>
        <fullName evidence="2">Helix-turn-helix protein</fullName>
    </submittedName>
</protein>
<reference evidence="2 3" key="1">
    <citation type="submission" date="2019-03" db="EMBL/GenBank/DDBJ databases">
        <title>Genomic Encyclopedia of Type Strains, Phase IV (KMG-IV): sequencing the most valuable type-strain genomes for metagenomic binning, comparative biology and taxonomic classification.</title>
        <authorList>
            <person name="Goeker M."/>
        </authorList>
    </citation>
    <scope>NUCLEOTIDE SEQUENCE [LARGE SCALE GENOMIC DNA]</scope>
    <source>
        <strain evidence="2 3">DSM 44496</strain>
    </source>
</reference>
<dbReference type="AlphaFoldDB" id="A0A4R6PVD8"/>
<dbReference type="Gene3D" id="3.30.450.180">
    <property type="match status" value="1"/>
</dbReference>
<dbReference type="Pfam" id="PF17765">
    <property type="entry name" value="MLTR_LBD"/>
    <property type="match status" value="1"/>
</dbReference>
<dbReference type="SMART" id="SM00530">
    <property type="entry name" value="HTH_XRE"/>
    <property type="match status" value="1"/>
</dbReference>
<evidence type="ECO:0000313" key="2">
    <source>
        <dbReference type="EMBL" id="TDP42293.1"/>
    </source>
</evidence>
<proteinExistence type="predicted"/>
<evidence type="ECO:0000313" key="3">
    <source>
        <dbReference type="Proteomes" id="UP000295087"/>
    </source>
</evidence>
<accession>A0A4R6PVD8</accession>
<gene>
    <name evidence="2" type="ORF">DFR75_1011403</name>
</gene>
<dbReference type="PROSITE" id="PS50943">
    <property type="entry name" value="HTH_CROC1"/>
    <property type="match status" value="1"/>
</dbReference>
<dbReference type="PANTHER" id="PTHR35010">
    <property type="entry name" value="BLL4672 PROTEIN-RELATED"/>
    <property type="match status" value="1"/>
</dbReference>
<dbReference type="InterPro" id="IPR010982">
    <property type="entry name" value="Lambda_DNA-bd_dom_sf"/>
</dbReference>
<dbReference type="Proteomes" id="UP000295087">
    <property type="component" value="Unassembled WGS sequence"/>
</dbReference>
<dbReference type="GO" id="GO:0003677">
    <property type="term" value="F:DNA binding"/>
    <property type="evidence" value="ECO:0007669"/>
    <property type="project" value="InterPro"/>
</dbReference>
<dbReference type="Pfam" id="PF13560">
    <property type="entry name" value="HTH_31"/>
    <property type="match status" value="1"/>
</dbReference>
<name>A0A4R6PVD8_NOCIG</name>
<organism evidence="2 3">
    <name type="scientific">Nocardia ignorata</name>
    <dbReference type="NCBI Taxonomy" id="145285"/>
    <lineage>
        <taxon>Bacteria</taxon>
        <taxon>Bacillati</taxon>
        <taxon>Actinomycetota</taxon>
        <taxon>Actinomycetes</taxon>
        <taxon>Mycobacteriales</taxon>
        <taxon>Nocardiaceae</taxon>
        <taxon>Nocardia</taxon>
    </lineage>
</organism>
<dbReference type="PANTHER" id="PTHR35010:SF2">
    <property type="entry name" value="BLL4672 PROTEIN"/>
    <property type="match status" value="1"/>
</dbReference>
<keyword evidence="3" id="KW-1185">Reference proteome</keyword>